<evidence type="ECO:0000313" key="8">
    <source>
        <dbReference type="EMBL" id="RSL95484.1"/>
    </source>
</evidence>
<evidence type="ECO:0000256" key="3">
    <source>
        <dbReference type="ARBA" id="ARBA00022989"/>
    </source>
</evidence>
<evidence type="ECO:0000256" key="2">
    <source>
        <dbReference type="ARBA" id="ARBA00022692"/>
    </source>
</evidence>
<feature type="transmembrane region" description="Helical" evidence="6">
    <location>
        <begin position="226"/>
        <end position="249"/>
    </location>
</feature>
<name>A0A428T093_9HYPO</name>
<comment type="caution">
    <text evidence="8">The sequence shown here is derived from an EMBL/GenBank/DDBJ whole genome shotgun (WGS) entry which is preliminary data.</text>
</comment>
<sequence length="550" mass="59538">MKTVEEVPDVQSPMNRLQLATICLASLLNGFNDGSLGAVLPYMERDYRVGYAVVSLIFIGQGIGCLFAAIFLDDLHPRLGQVDVFRIAKISIILGYLPMVVGVQFPLIPIAFSFVGFGATINKILGKTLCSQFPNQPFLSEILYGCYSIGAVASPLVATAMVATEEMPWNRFYIINIGLAILVLALSSESFRCHKKEPNAHSRGPEISVPSITIGDISHSLCTRTVLLGAIFIFAYRGVEASISGWIIAFLIDTRMGNPQSFGYVLASFWAGIAVGRFGSSDVEDRFSQNSLVYVSVILASGFQLLVWLIPNAKGITIMAFAVGALLGPIYSRVSAIFVSHIEEKESFKAFITITAIEGLGGAIASFITGLLAQVVGTTAFHPVVLVLSSSSKAKGITLAIQSPAARTWVGATLSGTKPAEPTKSGPTCCPSLELSLEAPDSKSPGAYRSLKWQLHMNNPGSLRYDLIDLDQNSPHDENCYVVAIYHHCGFEKDLHTSFSEGVLLLLRVQDPVLDITIVSSLLYLLHAVRKQDIGIKKSRTKSILRKFVP</sequence>
<accession>A0A428T093</accession>
<feature type="transmembrane region" description="Helical" evidence="6">
    <location>
        <begin position="169"/>
        <end position="186"/>
    </location>
</feature>
<dbReference type="PANTHER" id="PTHR23514:SF6">
    <property type="entry name" value="MAJOR FACILITATOR SUPERFAMILY (MFS) PROFILE DOMAIN-CONTAINING PROTEIN"/>
    <property type="match status" value="1"/>
</dbReference>
<dbReference type="SUPFAM" id="SSF103473">
    <property type="entry name" value="MFS general substrate transporter"/>
    <property type="match status" value="1"/>
</dbReference>
<keyword evidence="3 6" id="KW-1133">Transmembrane helix</keyword>
<gene>
    <name evidence="8" type="ORF">CDV31_013881</name>
</gene>
<dbReference type="Gene3D" id="1.20.1250.20">
    <property type="entry name" value="MFS general substrate transporter like domains"/>
    <property type="match status" value="2"/>
</dbReference>
<proteinExistence type="predicted"/>
<evidence type="ECO:0000256" key="6">
    <source>
        <dbReference type="SAM" id="Phobius"/>
    </source>
</evidence>
<keyword evidence="2 6" id="KW-0812">Transmembrane</keyword>
<dbReference type="AlphaFoldDB" id="A0A428T093"/>
<comment type="subcellular location">
    <subcellularLocation>
        <location evidence="1">Membrane</location>
        <topology evidence="1">Multi-pass membrane protein</topology>
    </subcellularLocation>
</comment>
<dbReference type="InterPro" id="IPR020846">
    <property type="entry name" value="MFS_dom"/>
</dbReference>
<feature type="transmembrane region" description="Helical" evidence="6">
    <location>
        <begin position="261"/>
        <end position="279"/>
    </location>
</feature>
<evidence type="ECO:0000259" key="7">
    <source>
        <dbReference type="PROSITE" id="PS50850"/>
    </source>
</evidence>
<evidence type="ECO:0000256" key="4">
    <source>
        <dbReference type="ARBA" id="ARBA00023136"/>
    </source>
</evidence>
<feature type="transmembrane region" description="Helical" evidence="6">
    <location>
        <begin position="316"/>
        <end position="339"/>
    </location>
</feature>
<organism evidence="8 9">
    <name type="scientific">Fusarium ambrosium</name>
    <dbReference type="NCBI Taxonomy" id="131363"/>
    <lineage>
        <taxon>Eukaryota</taxon>
        <taxon>Fungi</taxon>
        <taxon>Dikarya</taxon>
        <taxon>Ascomycota</taxon>
        <taxon>Pezizomycotina</taxon>
        <taxon>Sordariomycetes</taxon>
        <taxon>Hypocreomycetidae</taxon>
        <taxon>Hypocreales</taxon>
        <taxon>Nectriaceae</taxon>
        <taxon>Fusarium</taxon>
        <taxon>Fusarium solani species complex</taxon>
    </lineage>
</organism>
<dbReference type="PANTHER" id="PTHR23514">
    <property type="entry name" value="BYPASS OF STOP CODON PROTEIN 6"/>
    <property type="match status" value="1"/>
</dbReference>
<dbReference type="EMBL" id="NIZV01000297">
    <property type="protein sequence ID" value="RSL95484.1"/>
    <property type="molecule type" value="Genomic_DNA"/>
</dbReference>
<dbReference type="GO" id="GO:0022857">
    <property type="term" value="F:transmembrane transporter activity"/>
    <property type="evidence" value="ECO:0007669"/>
    <property type="project" value="InterPro"/>
</dbReference>
<feature type="transmembrane region" description="Helical" evidence="6">
    <location>
        <begin position="291"/>
        <end position="310"/>
    </location>
</feature>
<keyword evidence="5" id="KW-0325">Glycoprotein</keyword>
<evidence type="ECO:0000256" key="5">
    <source>
        <dbReference type="ARBA" id="ARBA00023180"/>
    </source>
</evidence>
<feature type="transmembrane region" description="Helical" evidence="6">
    <location>
        <begin position="351"/>
        <end position="373"/>
    </location>
</feature>
<protein>
    <recommendedName>
        <fullName evidence="7">Major facilitator superfamily (MFS) profile domain-containing protein</fullName>
    </recommendedName>
</protein>
<dbReference type="InterPro" id="IPR036259">
    <property type="entry name" value="MFS_trans_sf"/>
</dbReference>
<evidence type="ECO:0000256" key="1">
    <source>
        <dbReference type="ARBA" id="ARBA00004141"/>
    </source>
</evidence>
<dbReference type="GO" id="GO:0016020">
    <property type="term" value="C:membrane"/>
    <property type="evidence" value="ECO:0007669"/>
    <property type="project" value="UniProtKB-SubCell"/>
</dbReference>
<dbReference type="Proteomes" id="UP000288429">
    <property type="component" value="Unassembled WGS sequence"/>
</dbReference>
<feature type="domain" description="Major facilitator superfamily (MFS) profile" evidence="7">
    <location>
        <begin position="18"/>
        <end position="407"/>
    </location>
</feature>
<dbReference type="InterPro" id="IPR011701">
    <property type="entry name" value="MFS"/>
</dbReference>
<keyword evidence="4 6" id="KW-0472">Membrane</keyword>
<evidence type="ECO:0000313" key="9">
    <source>
        <dbReference type="Proteomes" id="UP000288429"/>
    </source>
</evidence>
<keyword evidence="9" id="KW-1185">Reference proteome</keyword>
<feature type="transmembrane region" description="Helical" evidence="6">
    <location>
        <begin position="138"/>
        <end position="163"/>
    </location>
</feature>
<feature type="transmembrane region" description="Helical" evidence="6">
    <location>
        <begin position="107"/>
        <end position="126"/>
    </location>
</feature>
<dbReference type="Pfam" id="PF07690">
    <property type="entry name" value="MFS_1"/>
    <property type="match status" value="1"/>
</dbReference>
<reference evidence="8 9" key="1">
    <citation type="submission" date="2017-06" db="EMBL/GenBank/DDBJ databases">
        <title>Cmopartive genomic analysis of Ambrosia Fusariam Clade fungi.</title>
        <authorList>
            <person name="Stajich J.E."/>
            <person name="Carrillo J."/>
            <person name="Kijimoto T."/>
            <person name="Eskalen A."/>
            <person name="O'Donnell K."/>
            <person name="Kasson M."/>
        </authorList>
    </citation>
    <scope>NUCLEOTIDE SEQUENCE [LARGE SCALE GENOMIC DNA]</scope>
    <source>
        <strain evidence="8 9">NRRL 20438</strain>
    </source>
</reference>
<dbReference type="InterPro" id="IPR051788">
    <property type="entry name" value="MFS_Transporter"/>
</dbReference>
<dbReference type="PROSITE" id="PS50850">
    <property type="entry name" value="MFS"/>
    <property type="match status" value="1"/>
</dbReference>
<feature type="transmembrane region" description="Helical" evidence="6">
    <location>
        <begin position="47"/>
        <end position="72"/>
    </location>
</feature>